<dbReference type="EMBL" id="CDPU01000376">
    <property type="protein sequence ID" value="CEO58139.1"/>
    <property type="molecule type" value="Genomic_DNA"/>
</dbReference>
<organism evidence="2">
    <name type="scientific">Bionectria ochroleuca</name>
    <name type="common">Gliocladium roseum</name>
    <dbReference type="NCBI Taxonomy" id="29856"/>
    <lineage>
        <taxon>Eukaryota</taxon>
        <taxon>Fungi</taxon>
        <taxon>Dikarya</taxon>
        <taxon>Ascomycota</taxon>
        <taxon>Pezizomycotina</taxon>
        <taxon>Sordariomycetes</taxon>
        <taxon>Hypocreomycetidae</taxon>
        <taxon>Hypocreales</taxon>
        <taxon>Bionectriaceae</taxon>
        <taxon>Clonostachys</taxon>
    </lineage>
</organism>
<evidence type="ECO:0000256" key="1">
    <source>
        <dbReference type="SAM" id="MobiDB-lite"/>
    </source>
</evidence>
<dbReference type="AlphaFoldDB" id="A0A0B7KLR8"/>
<name>A0A0B7KLR8_BIOOC</name>
<evidence type="ECO:0000313" key="2">
    <source>
        <dbReference type="EMBL" id="CEO58139.1"/>
    </source>
</evidence>
<sequence length="344" mass="38101">MSVESSNEQAPHPPRFWGNLSEIPLTSSALLEVERSNTTTSCSRLVAIQAAAPNQLLEQYASEGGPDFRDLRVQDAPVQDAPSSSLSRGHKRASYLPDKANAPPTTTWTKSTRPYDRAFQQHLFDHRILPDEYEDPDGRPPPSISNIDNIKQILRQPLPSLSVCADDFKVFKRAQAHASKESQILADVFPFLQGNAGDKRCIGRQIPFNNLDHLTDGTLAAANPDIYHGARPERLLYRLRERLSGQIEPSSQGDLPLAPNFFVEIKGPDGSAAVAQRQINYALGQQPLENLQHAGRELEVALVCVDDDGVDVQVELILVLVRLVLDLVRNGVESPHDIHRRLLV</sequence>
<feature type="region of interest" description="Disordered" evidence="1">
    <location>
        <begin position="77"/>
        <end position="111"/>
    </location>
</feature>
<proteinExistence type="predicted"/>
<protein>
    <submittedName>
        <fullName evidence="2">Uncharacterized protein</fullName>
    </submittedName>
</protein>
<reference evidence="2" key="1">
    <citation type="submission" date="2015-01" db="EMBL/GenBank/DDBJ databases">
        <authorList>
            <person name="Durling Mikael"/>
        </authorList>
    </citation>
    <scope>NUCLEOTIDE SEQUENCE</scope>
</reference>
<accession>A0A0B7KLR8</accession>
<gene>
    <name evidence="2" type="ORF">BN869_000014197_1</name>
</gene>